<keyword evidence="1" id="KW-0472">Membrane</keyword>
<sequence>MLREATLREAALREAALREAALREAALREATLREATLREATLRETTLRTTAAFHLKTLPLSFATITICCIQQTKKTGLDMFLFTEMLRIVIVGLMIVVPAIVIYNRAGLNPWWAGLVFLPGIGLLLICLQLAFTPWPNQKLD</sequence>
<dbReference type="InterPro" id="IPR001646">
    <property type="entry name" value="5peptide_repeat"/>
</dbReference>
<dbReference type="AlphaFoldDB" id="A0AAU7NPM2"/>
<keyword evidence="3" id="KW-1185">Reference proteome</keyword>
<dbReference type="SUPFAM" id="SSF141571">
    <property type="entry name" value="Pentapeptide repeat-like"/>
    <property type="match status" value="1"/>
</dbReference>
<dbReference type="EMBL" id="CP157743">
    <property type="protein sequence ID" value="XBS18914.1"/>
    <property type="molecule type" value="Genomic_DNA"/>
</dbReference>
<evidence type="ECO:0000313" key="3">
    <source>
        <dbReference type="Proteomes" id="UP001225378"/>
    </source>
</evidence>
<feature type="transmembrane region" description="Helical" evidence="1">
    <location>
        <begin position="112"/>
        <end position="133"/>
    </location>
</feature>
<keyword evidence="1" id="KW-1133">Transmembrane helix</keyword>
<dbReference type="KEGG" id="mech:Q9L42_011050"/>
<feature type="transmembrane region" description="Helical" evidence="1">
    <location>
        <begin position="86"/>
        <end position="106"/>
    </location>
</feature>
<dbReference type="RefSeq" id="WP_349431080.1">
    <property type="nucleotide sequence ID" value="NZ_CP157743.1"/>
</dbReference>
<gene>
    <name evidence="2" type="ORF">Q9L42_011050</name>
</gene>
<dbReference type="Proteomes" id="UP001225378">
    <property type="component" value="Chromosome"/>
</dbReference>
<organism evidence="2 3">
    <name type="scientific">Methylomarinum roseum</name>
    <dbReference type="NCBI Taxonomy" id="3067653"/>
    <lineage>
        <taxon>Bacteria</taxon>
        <taxon>Pseudomonadati</taxon>
        <taxon>Pseudomonadota</taxon>
        <taxon>Gammaproteobacteria</taxon>
        <taxon>Methylococcales</taxon>
        <taxon>Methylococcaceae</taxon>
        <taxon>Methylomarinum</taxon>
    </lineage>
</organism>
<protein>
    <submittedName>
        <fullName evidence="2">Pentapeptide repeat-containing protein</fullName>
    </submittedName>
</protein>
<reference evidence="2 3" key="1">
    <citation type="journal article" date="2024" name="Microbiology">
        <title>Methylomarinum rosea sp. nov., a novel halophilic methanotrophic bacterium from the hypersaline Lake Elton.</title>
        <authorList>
            <person name="Suleimanov R.Z."/>
            <person name="Oshkin I.Y."/>
            <person name="Danilova O.V."/>
            <person name="Suzina N.E."/>
            <person name="Dedysh S.N."/>
        </authorList>
    </citation>
    <scope>NUCLEOTIDE SEQUENCE [LARGE SCALE GENOMIC DNA]</scope>
    <source>
        <strain evidence="2 3">Ch1-1</strain>
    </source>
</reference>
<accession>A0AAU7NPM2</accession>
<proteinExistence type="predicted"/>
<keyword evidence="1" id="KW-0812">Transmembrane</keyword>
<dbReference type="Gene3D" id="2.160.20.80">
    <property type="entry name" value="E3 ubiquitin-protein ligase SopA"/>
    <property type="match status" value="1"/>
</dbReference>
<name>A0AAU7NPM2_9GAMM</name>
<evidence type="ECO:0000313" key="2">
    <source>
        <dbReference type="EMBL" id="XBS18914.1"/>
    </source>
</evidence>
<dbReference type="Pfam" id="PF00805">
    <property type="entry name" value="Pentapeptide"/>
    <property type="match status" value="1"/>
</dbReference>
<evidence type="ECO:0000256" key="1">
    <source>
        <dbReference type="SAM" id="Phobius"/>
    </source>
</evidence>